<dbReference type="OrthoDB" id="4775403at2759"/>
<gene>
    <name evidence="2" type="ORF">UCREL1_5609</name>
</gene>
<feature type="compositionally biased region" description="Polar residues" evidence="1">
    <location>
        <begin position="443"/>
        <end position="456"/>
    </location>
</feature>
<feature type="compositionally biased region" description="Polar residues" evidence="1">
    <location>
        <begin position="411"/>
        <end position="424"/>
    </location>
</feature>
<accession>M7TKX3</accession>
<feature type="compositionally biased region" description="Low complexity" evidence="1">
    <location>
        <begin position="209"/>
        <end position="218"/>
    </location>
</feature>
<organism evidence="2 3">
    <name type="scientific">Eutypa lata (strain UCR-EL1)</name>
    <name type="common">Grapevine dieback disease fungus</name>
    <name type="synonym">Eutypa armeniacae</name>
    <dbReference type="NCBI Taxonomy" id="1287681"/>
    <lineage>
        <taxon>Eukaryota</taxon>
        <taxon>Fungi</taxon>
        <taxon>Dikarya</taxon>
        <taxon>Ascomycota</taxon>
        <taxon>Pezizomycotina</taxon>
        <taxon>Sordariomycetes</taxon>
        <taxon>Xylariomycetidae</taxon>
        <taxon>Xylariales</taxon>
        <taxon>Diatrypaceae</taxon>
        <taxon>Eutypa</taxon>
    </lineage>
</organism>
<evidence type="ECO:0000313" key="3">
    <source>
        <dbReference type="Proteomes" id="UP000012174"/>
    </source>
</evidence>
<dbReference type="KEGG" id="ela:UCREL1_5609"/>
<sequence length="456" mass="50505">MTTEKQAEYETVSAAVSTPASPEQDLIDDPHPLKSFEAINKVSAGADVSTPEPRDASEEALEYVLRESPKWLNSITQVASTDPSTKLLADSNTTKEERLSSRSVARARRSSVVNGDKNMDDSVLVPADRQSVTPVPLPVTPTFPDLNDERVSQQTPRSKKRKRASTANEVVPLASNPLATSAVKNQRSKDKKKHKPEEHPDSEDGGEQETTAVAEAETQPTNTKDLGNENVEDGVDVLASENELQPRIKKGTKRKRQDSAQLSNGEASITTPSIFGLEDDDDSNGTNVAQEEDGGRPAKKKKKTRMTRQDRKMKKQQPAQPQPQTQLKRQPRLFKEGKKLNRNQRRQRDLHRMVAATTTSSPPPPPPPSSAQKTKKKKNNGWNHGWNKNKNHRSKDGDDDVDDGYDLVVASPNTRSRARTNSMLSRKAERETRSRARTIITPPATSRPTSPESMRV</sequence>
<dbReference type="HOGENOM" id="CLU_599959_0_0_1"/>
<feature type="region of interest" description="Disordered" evidence="1">
    <location>
        <begin position="1"/>
        <end position="31"/>
    </location>
</feature>
<name>M7TKX3_EUTLA</name>
<keyword evidence="3" id="KW-1185">Reference proteome</keyword>
<feature type="compositionally biased region" description="Basic residues" evidence="1">
    <location>
        <begin position="297"/>
        <end position="315"/>
    </location>
</feature>
<proteinExistence type="predicted"/>
<protein>
    <submittedName>
        <fullName evidence="2">Uncharacterized protein</fullName>
    </submittedName>
</protein>
<feature type="compositionally biased region" description="Polar residues" evidence="1">
    <location>
        <begin position="259"/>
        <end position="273"/>
    </location>
</feature>
<evidence type="ECO:0000313" key="2">
    <source>
        <dbReference type="EMBL" id="EMR67390.1"/>
    </source>
</evidence>
<reference evidence="3" key="1">
    <citation type="journal article" date="2013" name="Genome Announc.">
        <title>Draft genome sequence of the grapevine dieback fungus Eutypa lata UCR-EL1.</title>
        <authorList>
            <person name="Blanco-Ulate B."/>
            <person name="Rolshausen P.E."/>
            <person name="Cantu D."/>
        </authorList>
    </citation>
    <scope>NUCLEOTIDE SEQUENCE [LARGE SCALE GENOMIC DNA]</scope>
    <source>
        <strain evidence="3">UCR-EL1</strain>
    </source>
</reference>
<dbReference type="EMBL" id="KB706451">
    <property type="protein sequence ID" value="EMR67390.1"/>
    <property type="molecule type" value="Genomic_DNA"/>
</dbReference>
<feature type="compositionally biased region" description="Basic residues" evidence="1">
    <location>
        <begin position="247"/>
        <end position="256"/>
    </location>
</feature>
<feature type="compositionally biased region" description="Low complexity" evidence="1">
    <location>
        <begin position="316"/>
        <end position="326"/>
    </location>
</feature>
<evidence type="ECO:0000256" key="1">
    <source>
        <dbReference type="SAM" id="MobiDB-lite"/>
    </source>
</evidence>
<feature type="region of interest" description="Disordered" evidence="1">
    <location>
        <begin position="80"/>
        <end position="456"/>
    </location>
</feature>
<dbReference type="AlphaFoldDB" id="M7TKX3"/>
<dbReference type="Proteomes" id="UP000012174">
    <property type="component" value="Unassembled WGS sequence"/>
</dbReference>